<accession>A0A1H7VXA2</accession>
<organism evidence="9 10">
    <name type="scientific">Chitinophaga rupis</name>
    <dbReference type="NCBI Taxonomy" id="573321"/>
    <lineage>
        <taxon>Bacteria</taxon>
        <taxon>Pseudomonadati</taxon>
        <taxon>Bacteroidota</taxon>
        <taxon>Chitinophagia</taxon>
        <taxon>Chitinophagales</taxon>
        <taxon>Chitinophagaceae</taxon>
        <taxon>Chitinophaga</taxon>
    </lineage>
</organism>
<dbReference type="GO" id="GO:0006352">
    <property type="term" value="P:DNA-templated transcription initiation"/>
    <property type="evidence" value="ECO:0007669"/>
    <property type="project" value="InterPro"/>
</dbReference>
<dbReference type="AlphaFoldDB" id="A0A1H7VXA2"/>
<keyword evidence="10" id="KW-1185">Reference proteome</keyword>
<evidence type="ECO:0000313" key="9">
    <source>
        <dbReference type="EMBL" id="SEM13883.1"/>
    </source>
</evidence>
<evidence type="ECO:0000259" key="8">
    <source>
        <dbReference type="Pfam" id="PF08281"/>
    </source>
</evidence>
<dbReference type="RefSeq" id="WP_162277555.1">
    <property type="nucleotide sequence ID" value="NZ_FOBB01000003.1"/>
</dbReference>
<reference evidence="9 10" key="1">
    <citation type="submission" date="2016-10" db="EMBL/GenBank/DDBJ databases">
        <authorList>
            <person name="de Groot N.N."/>
        </authorList>
    </citation>
    <scope>NUCLEOTIDE SEQUENCE [LARGE SCALE GENOMIC DNA]</scope>
    <source>
        <strain evidence="9 10">DSM 21039</strain>
    </source>
</reference>
<dbReference type="Gene3D" id="1.10.10.10">
    <property type="entry name" value="Winged helix-like DNA-binding domain superfamily/Winged helix DNA-binding domain"/>
    <property type="match status" value="1"/>
</dbReference>
<dbReference type="InterPro" id="IPR007627">
    <property type="entry name" value="RNA_pol_sigma70_r2"/>
</dbReference>
<evidence type="ECO:0000313" key="10">
    <source>
        <dbReference type="Proteomes" id="UP000198984"/>
    </source>
</evidence>
<keyword evidence="2 6" id="KW-0805">Transcription regulation</keyword>
<dbReference type="GO" id="GO:0016987">
    <property type="term" value="F:sigma factor activity"/>
    <property type="evidence" value="ECO:0007669"/>
    <property type="project" value="UniProtKB-KW"/>
</dbReference>
<dbReference type="NCBIfam" id="TIGR02985">
    <property type="entry name" value="Sig70_bacteroi1"/>
    <property type="match status" value="1"/>
</dbReference>
<dbReference type="Pfam" id="PF08281">
    <property type="entry name" value="Sigma70_r4_2"/>
    <property type="match status" value="1"/>
</dbReference>
<keyword evidence="3 6" id="KW-0731">Sigma factor</keyword>
<dbReference type="InterPro" id="IPR013324">
    <property type="entry name" value="RNA_pol_sigma_r3/r4-like"/>
</dbReference>
<dbReference type="InterPro" id="IPR013325">
    <property type="entry name" value="RNA_pol_sigma_r2"/>
</dbReference>
<dbReference type="Pfam" id="PF04542">
    <property type="entry name" value="Sigma70_r2"/>
    <property type="match status" value="1"/>
</dbReference>
<dbReference type="NCBIfam" id="TIGR02937">
    <property type="entry name" value="sigma70-ECF"/>
    <property type="match status" value="1"/>
</dbReference>
<evidence type="ECO:0000256" key="6">
    <source>
        <dbReference type="RuleBase" id="RU000716"/>
    </source>
</evidence>
<dbReference type="EMBL" id="FOBB01000003">
    <property type="protein sequence ID" value="SEM13883.1"/>
    <property type="molecule type" value="Genomic_DNA"/>
</dbReference>
<name>A0A1H7VXA2_9BACT</name>
<dbReference type="SUPFAM" id="SSF88946">
    <property type="entry name" value="Sigma2 domain of RNA polymerase sigma factors"/>
    <property type="match status" value="1"/>
</dbReference>
<dbReference type="InterPro" id="IPR036388">
    <property type="entry name" value="WH-like_DNA-bd_sf"/>
</dbReference>
<evidence type="ECO:0000259" key="7">
    <source>
        <dbReference type="Pfam" id="PF04542"/>
    </source>
</evidence>
<evidence type="ECO:0000256" key="5">
    <source>
        <dbReference type="ARBA" id="ARBA00023163"/>
    </source>
</evidence>
<evidence type="ECO:0000256" key="4">
    <source>
        <dbReference type="ARBA" id="ARBA00023125"/>
    </source>
</evidence>
<dbReference type="InterPro" id="IPR014284">
    <property type="entry name" value="RNA_pol_sigma-70_dom"/>
</dbReference>
<dbReference type="STRING" id="573321.SAMN04488505_103484"/>
<dbReference type="InterPro" id="IPR000838">
    <property type="entry name" value="RNA_pol_sigma70_ECF_CS"/>
</dbReference>
<dbReference type="OrthoDB" id="799938at2"/>
<keyword evidence="5 6" id="KW-0804">Transcription</keyword>
<evidence type="ECO:0000256" key="2">
    <source>
        <dbReference type="ARBA" id="ARBA00023015"/>
    </source>
</evidence>
<comment type="similarity">
    <text evidence="1 6">Belongs to the sigma-70 factor family. ECF subfamily.</text>
</comment>
<dbReference type="PROSITE" id="PS01063">
    <property type="entry name" value="SIGMA70_ECF"/>
    <property type="match status" value="1"/>
</dbReference>
<dbReference type="Proteomes" id="UP000198984">
    <property type="component" value="Unassembled WGS sequence"/>
</dbReference>
<evidence type="ECO:0000256" key="3">
    <source>
        <dbReference type="ARBA" id="ARBA00023082"/>
    </source>
</evidence>
<proteinExistence type="inferred from homology"/>
<dbReference type="PANTHER" id="PTHR43133:SF46">
    <property type="entry name" value="RNA POLYMERASE SIGMA-70 FACTOR ECF SUBFAMILY"/>
    <property type="match status" value="1"/>
</dbReference>
<protein>
    <recommendedName>
        <fullName evidence="6">RNA polymerase sigma factor</fullName>
    </recommendedName>
</protein>
<feature type="domain" description="RNA polymerase sigma factor 70 region 4 type 2" evidence="8">
    <location>
        <begin position="114"/>
        <end position="164"/>
    </location>
</feature>
<gene>
    <name evidence="9" type="ORF">SAMN04488505_103484</name>
</gene>
<sequence>MLARLQQDDTLAFAELYSRYRHEVYAYAMSLVKLPDVAEDLLQDVFVRIWDARHKIAIKKDFRPYLFRVCHNRAYDVHLEMARDQKFKDRLLRHYQVTAGPVDPFAEQDSPNIQLMEQALATLSPQRRRIYEMCKREGKSYEEVAGELGLSTNTVRNHMVQAIALLRSYLQQYGKLAVLLLLLGPDFY</sequence>
<dbReference type="InterPro" id="IPR014327">
    <property type="entry name" value="RNA_pol_sigma70_bacteroid"/>
</dbReference>
<feature type="domain" description="RNA polymerase sigma-70 region 2" evidence="7">
    <location>
        <begin position="16"/>
        <end position="76"/>
    </location>
</feature>
<dbReference type="PANTHER" id="PTHR43133">
    <property type="entry name" value="RNA POLYMERASE ECF-TYPE SIGMA FACTO"/>
    <property type="match status" value="1"/>
</dbReference>
<dbReference type="Gene3D" id="1.10.1740.10">
    <property type="match status" value="1"/>
</dbReference>
<dbReference type="InterPro" id="IPR039425">
    <property type="entry name" value="RNA_pol_sigma-70-like"/>
</dbReference>
<dbReference type="InterPro" id="IPR013249">
    <property type="entry name" value="RNA_pol_sigma70_r4_t2"/>
</dbReference>
<evidence type="ECO:0000256" key="1">
    <source>
        <dbReference type="ARBA" id="ARBA00010641"/>
    </source>
</evidence>
<dbReference type="GO" id="GO:0003677">
    <property type="term" value="F:DNA binding"/>
    <property type="evidence" value="ECO:0007669"/>
    <property type="project" value="UniProtKB-KW"/>
</dbReference>
<dbReference type="CDD" id="cd06171">
    <property type="entry name" value="Sigma70_r4"/>
    <property type="match status" value="1"/>
</dbReference>
<dbReference type="SUPFAM" id="SSF88659">
    <property type="entry name" value="Sigma3 and sigma4 domains of RNA polymerase sigma factors"/>
    <property type="match status" value="1"/>
</dbReference>
<keyword evidence="4 6" id="KW-0238">DNA-binding</keyword>